<protein>
    <recommendedName>
        <fullName evidence="8">DNA-(apurinic or apyrimidinic site) endonuclease</fullName>
        <ecNumber evidence="8">3.1.-.-</ecNumber>
    </recommendedName>
</protein>
<evidence type="ECO:0000256" key="8">
    <source>
        <dbReference type="RuleBase" id="RU362131"/>
    </source>
</evidence>
<dbReference type="GO" id="GO:0003906">
    <property type="term" value="F:DNA-(apurinic or apyrimidinic site) endonuclease activity"/>
    <property type="evidence" value="ECO:0007669"/>
    <property type="project" value="TreeGrafter"/>
</dbReference>
<feature type="active site" description="Proton donor/acceptor" evidence="5">
    <location>
        <position position="209"/>
    </location>
</feature>
<dbReference type="InterPro" id="IPR004808">
    <property type="entry name" value="AP_endonuc_1"/>
</dbReference>
<comment type="cofactor">
    <cofactor evidence="6 8">
        <name>Mg(2+)</name>
        <dbReference type="ChEBI" id="CHEBI:18420"/>
    </cofactor>
    <cofactor evidence="6 8">
        <name>Mn(2+)</name>
        <dbReference type="ChEBI" id="CHEBI:29035"/>
    </cofactor>
    <text evidence="6 8">Probably binds two magnesium or manganese ions per subunit.</text>
</comment>
<dbReference type="GO" id="GO:0005634">
    <property type="term" value="C:nucleus"/>
    <property type="evidence" value="ECO:0007669"/>
    <property type="project" value="TreeGrafter"/>
</dbReference>
<gene>
    <name evidence="11" type="ORF">ECRASSUSDP1_LOCUS12107</name>
</gene>
<dbReference type="GO" id="GO:0008081">
    <property type="term" value="F:phosphoric diester hydrolase activity"/>
    <property type="evidence" value="ECO:0007669"/>
    <property type="project" value="TreeGrafter"/>
</dbReference>
<accession>A0AAD1UNS2</accession>
<evidence type="ECO:0000256" key="6">
    <source>
        <dbReference type="PIRSR" id="PIRSR604808-2"/>
    </source>
</evidence>
<dbReference type="CDD" id="cd09087">
    <property type="entry name" value="Ape1-like_AP-endo"/>
    <property type="match status" value="1"/>
</dbReference>
<dbReference type="Pfam" id="PF03372">
    <property type="entry name" value="Exo_endo_phos"/>
    <property type="match status" value="1"/>
</dbReference>
<evidence type="ECO:0000256" key="4">
    <source>
        <dbReference type="ARBA" id="ARBA00022842"/>
    </source>
</evidence>
<dbReference type="InterPro" id="IPR036691">
    <property type="entry name" value="Endo/exonu/phosph_ase_sf"/>
</dbReference>
<feature type="binding site" evidence="6">
    <location>
        <position position="61"/>
    </location>
    <ligand>
        <name>Mg(2+)</name>
        <dbReference type="ChEBI" id="CHEBI:18420"/>
        <label>1</label>
    </ligand>
</feature>
<dbReference type="GO" id="GO:0008311">
    <property type="term" value="F:double-stranded DNA 3'-5' DNA exonuclease activity"/>
    <property type="evidence" value="ECO:0007669"/>
    <property type="project" value="TreeGrafter"/>
</dbReference>
<evidence type="ECO:0000313" key="11">
    <source>
        <dbReference type="EMBL" id="CAI2370788.1"/>
    </source>
</evidence>
<keyword evidence="3" id="KW-0378">Hydrolase</keyword>
<feature type="site" description="Transition state stabilizer" evidence="7">
    <location>
        <position position="211"/>
    </location>
</feature>
<keyword evidence="6" id="KW-0464">Manganese</keyword>
<feature type="compositionally biased region" description="Basic and acidic residues" evidence="9">
    <location>
        <begin position="350"/>
        <end position="359"/>
    </location>
</feature>
<name>A0AAD1UNS2_EUPCR</name>
<evidence type="ECO:0000256" key="2">
    <source>
        <dbReference type="ARBA" id="ARBA00022723"/>
    </source>
</evidence>
<feature type="region of interest" description="Disordered" evidence="9">
    <location>
        <begin position="318"/>
        <end position="393"/>
    </location>
</feature>
<organism evidence="11 12">
    <name type="scientific">Euplotes crassus</name>
    <dbReference type="NCBI Taxonomy" id="5936"/>
    <lineage>
        <taxon>Eukaryota</taxon>
        <taxon>Sar</taxon>
        <taxon>Alveolata</taxon>
        <taxon>Ciliophora</taxon>
        <taxon>Intramacronucleata</taxon>
        <taxon>Spirotrichea</taxon>
        <taxon>Hypotrichia</taxon>
        <taxon>Euplotida</taxon>
        <taxon>Euplotidae</taxon>
        <taxon>Moneuplotes</taxon>
    </lineage>
</organism>
<feature type="compositionally biased region" description="Basic and acidic residues" evidence="9">
    <location>
        <begin position="318"/>
        <end position="343"/>
    </location>
</feature>
<feature type="binding site" evidence="6">
    <location>
        <position position="306"/>
    </location>
    <ligand>
        <name>Mg(2+)</name>
        <dbReference type="ChEBI" id="CHEBI:18420"/>
        <label>1</label>
    </ligand>
</feature>
<dbReference type="PANTHER" id="PTHR22748:SF6">
    <property type="entry name" value="DNA-(APURINIC OR APYRIMIDINIC SITE) ENDONUCLEASE"/>
    <property type="match status" value="1"/>
</dbReference>
<dbReference type="PROSITE" id="PS51435">
    <property type="entry name" value="AP_NUCLEASE_F1_4"/>
    <property type="match status" value="1"/>
</dbReference>
<feature type="active site" evidence="5">
    <location>
        <position position="167"/>
    </location>
</feature>
<feature type="active site" description="Proton acceptor" evidence="5">
    <location>
        <position position="306"/>
    </location>
</feature>
<feature type="binding site" evidence="6">
    <location>
        <position position="305"/>
    </location>
    <ligand>
        <name>Mg(2+)</name>
        <dbReference type="ChEBI" id="CHEBI:18420"/>
        <label>1</label>
    </ligand>
</feature>
<dbReference type="GO" id="GO:0006284">
    <property type="term" value="P:base-excision repair"/>
    <property type="evidence" value="ECO:0007669"/>
    <property type="project" value="TreeGrafter"/>
</dbReference>
<feature type="binding site" evidence="6">
    <location>
        <position position="211"/>
    </location>
    <ligand>
        <name>Mg(2+)</name>
        <dbReference type="ChEBI" id="CHEBI:18420"/>
        <label>1</label>
    </ligand>
</feature>
<dbReference type="EMBL" id="CAMPGE010011998">
    <property type="protein sequence ID" value="CAI2370788.1"/>
    <property type="molecule type" value="Genomic_DNA"/>
</dbReference>
<feature type="compositionally biased region" description="Basic and acidic residues" evidence="9">
    <location>
        <begin position="12"/>
        <end position="32"/>
    </location>
</feature>
<feature type="binding site" evidence="6">
    <location>
        <position position="90"/>
    </location>
    <ligand>
        <name>Mg(2+)</name>
        <dbReference type="ChEBI" id="CHEBI:18420"/>
        <label>1</label>
    </ligand>
</feature>
<feature type="site" description="Interaction with DNA substrate" evidence="7">
    <location>
        <position position="306"/>
    </location>
</feature>
<evidence type="ECO:0000256" key="5">
    <source>
        <dbReference type="PIRSR" id="PIRSR604808-1"/>
    </source>
</evidence>
<sequence>MSTRKRKAKAQYFDEKKRNKKNRSFEEAKEPSKGLIEPNPAEEQKYPQDFCSSTVHICSWNVNGLKAIIGRNDLQSFIKEYSPDVLCLTETKLSEESIKKLKIRHHIPLEYDCYWNFSKKRKGYSGSAILTKVKPLNVIYDLGIPNHDQEGRTLTCEFEKFYVVTTYVPNSGINKLERFDYRVKEWDPDFQDFIKNLEKNGKPVVLGGDMNVGHQEIDVHNPKGQSKSAGFTPQERDNFTKLLDRGFIDTFRYLHPKVQQFTFWSTITGARKTGKGGRLDYFVISKSLIENLEKAEILHKVMGSDHCPISVTFNLEKSGEEVKSKEEEKSADESKSDKPEKSLCKLLPIEFKKPEEKPHPSKIQPSKQITFAEDVKSESTIPTLAKPELSDQK</sequence>
<evidence type="ECO:0000256" key="7">
    <source>
        <dbReference type="PIRSR" id="PIRSR604808-3"/>
    </source>
</evidence>
<feature type="binding site" evidence="6">
    <location>
        <position position="209"/>
    </location>
    <ligand>
        <name>Mg(2+)</name>
        <dbReference type="ChEBI" id="CHEBI:18420"/>
        <label>1</label>
    </ligand>
</feature>
<feature type="domain" description="Endonuclease/exonuclease/phosphatase" evidence="10">
    <location>
        <begin position="58"/>
        <end position="306"/>
    </location>
</feature>
<dbReference type="InterPro" id="IPR005135">
    <property type="entry name" value="Endo/exonuclease/phosphatase"/>
</dbReference>
<feature type="site" description="Important for catalytic activity" evidence="7">
    <location>
        <position position="280"/>
    </location>
</feature>
<dbReference type="NCBIfam" id="TIGR00195">
    <property type="entry name" value="exoDNase_III"/>
    <property type="match status" value="1"/>
</dbReference>
<dbReference type="GO" id="GO:0046872">
    <property type="term" value="F:metal ion binding"/>
    <property type="evidence" value="ECO:0007669"/>
    <property type="project" value="UniProtKB-KW"/>
</dbReference>
<proteinExistence type="inferred from homology"/>
<keyword evidence="12" id="KW-1185">Reference proteome</keyword>
<dbReference type="NCBIfam" id="TIGR00633">
    <property type="entry name" value="xth"/>
    <property type="match status" value="1"/>
</dbReference>
<comment type="caution">
    <text evidence="11">The sequence shown here is derived from an EMBL/GenBank/DDBJ whole genome shotgun (WGS) entry which is preliminary data.</text>
</comment>
<evidence type="ECO:0000256" key="3">
    <source>
        <dbReference type="ARBA" id="ARBA00022801"/>
    </source>
</evidence>
<dbReference type="Gene3D" id="3.60.10.10">
    <property type="entry name" value="Endonuclease/exonuclease/phosphatase"/>
    <property type="match status" value="1"/>
</dbReference>
<reference evidence="11" key="1">
    <citation type="submission" date="2023-07" db="EMBL/GenBank/DDBJ databases">
        <authorList>
            <consortium name="AG Swart"/>
            <person name="Singh M."/>
            <person name="Singh A."/>
            <person name="Seah K."/>
            <person name="Emmerich C."/>
        </authorList>
    </citation>
    <scope>NUCLEOTIDE SEQUENCE</scope>
    <source>
        <strain evidence="11">DP1</strain>
    </source>
</reference>
<evidence type="ECO:0000259" key="10">
    <source>
        <dbReference type="Pfam" id="PF03372"/>
    </source>
</evidence>
<evidence type="ECO:0000256" key="1">
    <source>
        <dbReference type="ARBA" id="ARBA00007092"/>
    </source>
</evidence>
<keyword evidence="8" id="KW-0227">DNA damage</keyword>
<dbReference type="EC" id="3.1.-.-" evidence="8"/>
<evidence type="ECO:0000256" key="9">
    <source>
        <dbReference type="SAM" id="MobiDB-lite"/>
    </source>
</evidence>
<keyword evidence="8" id="KW-0234">DNA repair</keyword>
<comment type="similarity">
    <text evidence="1 8">Belongs to the DNA repair enzymes AP/ExoA family.</text>
</comment>
<keyword evidence="4 6" id="KW-0460">Magnesium</keyword>
<keyword evidence="2 6" id="KW-0479">Metal-binding</keyword>
<feature type="region of interest" description="Disordered" evidence="9">
    <location>
        <begin position="1"/>
        <end position="40"/>
    </location>
</feature>
<dbReference type="PANTHER" id="PTHR22748">
    <property type="entry name" value="AP ENDONUCLEASE"/>
    <property type="match status" value="1"/>
</dbReference>
<dbReference type="Proteomes" id="UP001295684">
    <property type="component" value="Unassembled WGS sequence"/>
</dbReference>
<dbReference type="AlphaFoldDB" id="A0AAD1UNS2"/>
<dbReference type="SUPFAM" id="SSF56219">
    <property type="entry name" value="DNase I-like"/>
    <property type="match status" value="1"/>
</dbReference>
<evidence type="ECO:0000313" key="12">
    <source>
        <dbReference type="Proteomes" id="UP001295684"/>
    </source>
</evidence>